<dbReference type="EMBL" id="AYUF01000421">
    <property type="protein sequence ID" value="ETK02054.1"/>
    <property type="molecule type" value="Genomic_DNA"/>
</dbReference>
<dbReference type="GO" id="GO:0009244">
    <property type="term" value="P:lipopolysaccharide core region biosynthetic process"/>
    <property type="evidence" value="ECO:0007669"/>
    <property type="project" value="TreeGrafter"/>
</dbReference>
<dbReference type="PANTHER" id="PTHR30160">
    <property type="entry name" value="TETRAACYLDISACCHARIDE 4'-KINASE-RELATED"/>
    <property type="match status" value="1"/>
</dbReference>
<dbReference type="InterPro" id="IPR002201">
    <property type="entry name" value="Glyco_trans_9"/>
</dbReference>
<proteinExistence type="predicted"/>
<dbReference type="InterPro" id="IPR051199">
    <property type="entry name" value="LPS_LOS_Heptosyltrfase"/>
</dbReference>
<evidence type="ECO:0000313" key="4">
    <source>
        <dbReference type="Proteomes" id="UP000018837"/>
    </source>
</evidence>
<name>W2C4C3_9BACT</name>
<dbReference type="Proteomes" id="UP000018837">
    <property type="component" value="Unassembled WGS sequence"/>
</dbReference>
<dbReference type="PATRIC" id="fig|1411148.3.peg.971"/>
<evidence type="ECO:0008006" key="5">
    <source>
        <dbReference type="Google" id="ProtNLM"/>
    </source>
</evidence>
<dbReference type="Gene3D" id="3.40.50.2000">
    <property type="entry name" value="Glycogen Phosphorylase B"/>
    <property type="match status" value="2"/>
</dbReference>
<dbReference type="AlphaFoldDB" id="W2C4C3"/>
<dbReference type="Pfam" id="PF01075">
    <property type="entry name" value="Glyco_transf_9"/>
    <property type="match status" value="1"/>
</dbReference>
<evidence type="ECO:0000256" key="2">
    <source>
        <dbReference type="ARBA" id="ARBA00022679"/>
    </source>
</evidence>
<gene>
    <name evidence="3" type="ORF">N425_06475</name>
</gene>
<dbReference type="GO" id="GO:0005829">
    <property type="term" value="C:cytosol"/>
    <property type="evidence" value="ECO:0007669"/>
    <property type="project" value="TreeGrafter"/>
</dbReference>
<organism evidence="3 4">
    <name type="scientific">Tannerella sp. oral taxon BU063 isolate Cell 2</name>
    <dbReference type="NCBI Taxonomy" id="1411148"/>
    <lineage>
        <taxon>Bacteria</taxon>
        <taxon>Pseudomonadati</taxon>
        <taxon>Bacteroidota</taxon>
        <taxon>Bacteroidia</taxon>
        <taxon>Bacteroidales</taxon>
        <taxon>Tannerellaceae</taxon>
        <taxon>Tannerella</taxon>
    </lineage>
</organism>
<dbReference type="GO" id="GO:0008713">
    <property type="term" value="F:ADP-heptose-lipopolysaccharide heptosyltransferase activity"/>
    <property type="evidence" value="ECO:0007669"/>
    <property type="project" value="TreeGrafter"/>
</dbReference>
<dbReference type="PANTHER" id="PTHR30160:SF7">
    <property type="entry name" value="ADP-HEPTOSE--LPS HEPTOSYLTRANSFERASE 2"/>
    <property type="match status" value="1"/>
</dbReference>
<reference evidence="3 4" key="1">
    <citation type="submission" date="2013-11" db="EMBL/GenBank/DDBJ databases">
        <title>Single cell genomics of uncultured Tannerella BU063 (oral taxon 286).</title>
        <authorList>
            <person name="Beall C.J."/>
            <person name="Campbell A.G."/>
            <person name="Griffen A.L."/>
            <person name="Podar M."/>
            <person name="Leys E.J."/>
        </authorList>
    </citation>
    <scope>NUCLEOTIDE SEQUENCE [LARGE SCALE GENOMIC DNA]</scope>
    <source>
        <strain evidence="3">Cell 2</strain>
    </source>
</reference>
<protein>
    <recommendedName>
        <fullName evidence="5">Heptosyltransferase</fullName>
    </recommendedName>
</protein>
<comment type="caution">
    <text evidence="3">The sequence shown here is derived from an EMBL/GenBank/DDBJ whole genome shotgun (WGS) entry which is preliminary data.</text>
</comment>
<evidence type="ECO:0000313" key="3">
    <source>
        <dbReference type="EMBL" id="ETK02054.1"/>
    </source>
</evidence>
<dbReference type="SUPFAM" id="SSF53756">
    <property type="entry name" value="UDP-Glycosyltransferase/glycogen phosphorylase"/>
    <property type="match status" value="1"/>
</dbReference>
<dbReference type="CDD" id="cd03789">
    <property type="entry name" value="GT9_LPS_heptosyltransferase"/>
    <property type="match status" value="1"/>
</dbReference>
<sequence length="354" mass="40812">MARRKGDGSLRALVIRFRRVGDAVLAVAACSSLKRSFPDIRVDFVLNEAIAPLFEGHPDIDRVVTFTDTDNANPWRYVRRVFDVMRKTRYDILIDMRATPRTLLFSLFSLRTPYRIGTRKPYSRFLHNYRVADRTDPSLDMVQRDLLLLSPLERLGPLRLDPTFRLYVSDADRATYRAYMEGKGVDFTRPIVLATVATRIEGKGWEMERMVGVLRHVIDTFHPQIILNHSGYRELEISLMLYERMDYDPHILPEIEATTLRELRALTSLCNFFFGNEGGPRHIAQALDTPSYAIYPPGISRRLWLPGDSPRHRGISPDDIAPPSPTATRAERFDLVTVDRVWSDLEPMMREYLG</sequence>
<accession>W2C4C3</accession>
<evidence type="ECO:0000256" key="1">
    <source>
        <dbReference type="ARBA" id="ARBA00022676"/>
    </source>
</evidence>
<keyword evidence="2" id="KW-0808">Transferase</keyword>
<keyword evidence="1" id="KW-0328">Glycosyltransferase</keyword>